<name>A0A9J6G602_HAELO</name>
<evidence type="ECO:0000313" key="3">
    <source>
        <dbReference type="Proteomes" id="UP000821853"/>
    </source>
</evidence>
<protein>
    <submittedName>
        <fullName evidence="2">Uncharacterized protein</fullName>
    </submittedName>
</protein>
<dbReference type="AlphaFoldDB" id="A0A9J6G602"/>
<comment type="caution">
    <text evidence="2">The sequence shown here is derived from an EMBL/GenBank/DDBJ whole genome shotgun (WGS) entry which is preliminary data.</text>
</comment>
<feature type="compositionally biased region" description="Polar residues" evidence="1">
    <location>
        <begin position="128"/>
        <end position="140"/>
    </location>
</feature>
<gene>
    <name evidence="2" type="ORF">HPB48_001986</name>
</gene>
<sequence>MLLVQVNLSALSEEAVRLLCRTLADYACPAVQVHGDQVFHAPYRTGSGSYLTAHGNTWRHSFMADNVIDCLHSRGAKRKRSTCGSSTFSATTFEDWSCAMRRPSRSTRPLMTSLVPSQLPPLPPIFGKSNQGESLEFQQR</sequence>
<dbReference type="Proteomes" id="UP000821853">
    <property type="component" value="Chromosome 3"/>
</dbReference>
<keyword evidence="3" id="KW-1185">Reference proteome</keyword>
<dbReference type="OrthoDB" id="8374126at2759"/>
<evidence type="ECO:0000256" key="1">
    <source>
        <dbReference type="SAM" id="MobiDB-lite"/>
    </source>
</evidence>
<accession>A0A9J6G602</accession>
<organism evidence="2 3">
    <name type="scientific">Haemaphysalis longicornis</name>
    <name type="common">Bush tick</name>
    <dbReference type="NCBI Taxonomy" id="44386"/>
    <lineage>
        <taxon>Eukaryota</taxon>
        <taxon>Metazoa</taxon>
        <taxon>Ecdysozoa</taxon>
        <taxon>Arthropoda</taxon>
        <taxon>Chelicerata</taxon>
        <taxon>Arachnida</taxon>
        <taxon>Acari</taxon>
        <taxon>Parasitiformes</taxon>
        <taxon>Ixodida</taxon>
        <taxon>Ixodoidea</taxon>
        <taxon>Ixodidae</taxon>
        <taxon>Haemaphysalinae</taxon>
        <taxon>Haemaphysalis</taxon>
    </lineage>
</organism>
<dbReference type="VEuPathDB" id="VectorBase:HLOH_057399"/>
<dbReference type="EMBL" id="JABSTR010000005">
    <property type="protein sequence ID" value="KAH9370922.1"/>
    <property type="molecule type" value="Genomic_DNA"/>
</dbReference>
<proteinExistence type="predicted"/>
<feature type="region of interest" description="Disordered" evidence="1">
    <location>
        <begin position="107"/>
        <end position="140"/>
    </location>
</feature>
<reference evidence="2 3" key="1">
    <citation type="journal article" date="2020" name="Cell">
        <title>Large-Scale Comparative Analyses of Tick Genomes Elucidate Their Genetic Diversity and Vector Capacities.</title>
        <authorList>
            <consortium name="Tick Genome and Microbiome Consortium (TIGMIC)"/>
            <person name="Jia N."/>
            <person name="Wang J."/>
            <person name="Shi W."/>
            <person name="Du L."/>
            <person name="Sun Y."/>
            <person name="Zhan W."/>
            <person name="Jiang J.F."/>
            <person name="Wang Q."/>
            <person name="Zhang B."/>
            <person name="Ji P."/>
            <person name="Bell-Sakyi L."/>
            <person name="Cui X.M."/>
            <person name="Yuan T.T."/>
            <person name="Jiang B.G."/>
            <person name="Yang W.F."/>
            <person name="Lam T.T."/>
            <person name="Chang Q.C."/>
            <person name="Ding S.J."/>
            <person name="Wang X.J."/>
            <person name="Zhu J.G."/>
            <person name="Ruan X.D."/>
            <person name="Zhao L."/>
            <person name="Wei J.T."/>
            <person name="Ye R.Z."/>
            <person name="Que T.C."/>
            <person name="Du C.H."/>
            <person name="Zhou Y.H."/>
            <person name="Cheng J.X."/>
            <person name="Dai P.F."/>
            <person name="Guo W.B."/>
            <person name="Han X.H."/>
            <person name="Huang E.J."/>
            <person name="Li L.F."/>
            <person name="Wei W."/>
            <person name="Gao Y.C."/>
            <person name="Liu J.Z."/>
            <person name="Shao H.Z."/>
            <person name="Wang X."/>
            <person name="Wang C.C."/>
            <person name="Yang T.C."/>
            <person name="Huo Q.B."/>
            <person name="Li W."/>
            <person name="Chen H.Y."/>
            <person name="Chen S.E."/>
            <person name="Zhou L.G."/>
            <person name="Ni X.B."/>
            <person name="Tian J.H."/>
            <person name="Sheng Y."/>
            <person name="Liu T."/>
            <person name="Pan Y.S."/>
            <person name="Xia L.Y."/>
            <person name="Li J."/>
            <person name="Zhao F."/>
            <person name="Cao W.C."/>
        </authorList>
    </citation>
    <scope>NUCLEOTIDE SEQUENCE [LARGE SCALE GENOMIC DNA]</scope>
    <source>
        <strain evidence="2">HaeL-2018</strain>
    </source>
</reference>
<evidence type="ECO:0000313" key="2">
    <source>
        <dbReference type="EMBL" id="KAH9370922.1"/>
    </source>
</evidence>